<dbReference type="SUPFAM" id="SSF54695">
    <property type="entry name" value="POZ domain"/>
    <property type="match status" value="1"/>
</dbReference>
<protein>
    <recommendedName>
        <fullName evidence="3">BTB domain-containing protein</fullName>
    </recommendedName>
</protein>
<feature type="non-terminal residue" evidence="1">
    <location>
        <position position="1"/>
    </location>
</feature>
<name>A0A9P9EIZ2_9PLEO</name>
<dbReference type="OrthoDB" id="1022638at2759"/>
<keyword evidence="2" id="KW-1185">Reference proteome</keyword>
<evidence type="ECO:0000313" key="2">
    <source>
        <dbReference type="Proteomes" id="UP000700596"/>
    </source>
</evidence>
<comment type="caution">
    <text evidence="1">The sequence shown here is derived from an EMBL/GenBank/DDBJ whole genome shotgun (WGS) entry which is preliminary data.</text>
</comment>
<dbReference type="InterPro" id="IPR011333">
    <property type="entry name" value="SKP1/BTB/POZ_sf"/>
</dbReference>
<sequence>KSTHPILTSPPSTDPTNLLTIKVGQAPMTQTHTIPASFLTARSEFFQRCLNGNWPTSSTKVITLPHEDPETFATYISIARTNCLTTKGINTTFNTIETLIEAYTIAMDKLISLYTLSTFLLDPATKNIAVLQMLLWARKCANNDASTIQHPSYQHIRKLYEGTHRGCLARTLFVDIW</sequence>
<evidence type="ECO:0000313" key="1">
    <source>
        <dbReference type="EMBL" id="KAH7137954.1"/>
    </source>
</evidence>
<dbReference type="EMBL" id="JAGMWT010000001">
    <property type="protein sequence ID" value="KAH7137954.1"/>
    <property type="molecule type" value="Genomic_DNA"/>
</dbReference>
<evidence type="ECO:0008006" key="3">
    <source>
        <dbReference type="Google" id="ProtNLM"/>
    </source>
</evidence>
<reference evidence="1" key="1">
    <citation type="journal article" date="2021" name="Nat. Commun.">
        <title>Genetic determinants of endophytism in the Arabidopsis root mycobiome.</title>
        <authorList>
            <person name="Mesny F."/>
            <person name="Miyauchi S."/>
            <person name="Thiergart T."/>
            <person name="Pickel B."/>
            <person name="Atanasova L."/>
            <person name="Karlsson M."/>
            <person name="Huettel B."/>
            <person name="Barry K.W."/>
            <person name="Haridas S."/>
            <person name="Chen C."/>
            <person name="Bauer D."/>
            <person name="Andreopoulos W."/>
            <person name="Pangilinan J."/>
            <person name="LaButti K."/>
            <person name="Riley R."/>
            <person name="Lipzen A."/>
            <person name="Clum A."/>
            <person name="Drula E."/>
            <person name="Henrissat B."/>
            <person name="Kohler A."/>
            <person name="Grigoriev I.V."/>
            <person name="Martin F.M."/>
            <person name="Hacquard S."/>
        </authorList>
    </citation>
    <scope>NUCLEOTIDE SEQUENCE</scope>
    <source>
        <strain evidence="1">MPI-CAGE-CH-0243</strain>
    </source>
</reference>
<dbReference type="CDD" id="cd18186">
    <property type="entry name" value="BTB_POZ_ZBTB_KLHL-like"/>
    <property type="match status" value="1"/>
</dbReference>
<accession>A0A9P9EIZ2</accession>
<dbReference type="Proteomes" id="UP000700596">
    <property type="component" value="Unassembled WGS sequence"/>
</dbReference>
<feature type="non-terminal residue" evidence="1">
    <location>
        <position position="177"/>
    </location>
</feature>
<proteinExistence type="predicted"/>
<dbReference type="AlphaFoldDB" id="A0A9P9EIZ2"/>
<organism evidence="1 2">
    <name type="scientific">Dendryphion nanum</name>
    <dbReference type="NCBI Taxonomy" id="256645"/>
    <lineage>
        <taxon>Eukaryota</taxon>
        <taxon>Fungi</taxon>
        <taxon>Dikarya</taxon>
        <taxon>Ascomycota</taxon>
        <taxon>Pezizomycotina</taxon>
        <taxon>Dothideomycetes</taxon>
        <taxon>Pleosporomycetidae</taxon>
        <taxon>Pleosporales</taxon>
        <taxon>Torulaceae</taxon>
        <taxon>Dendryphion</taxon>
    </lineage>
</organism>
<gene>
    <name evidence="1" type="ORF">B0J11DRAFT_406968</name>
</gene>
<dbReference type="Gene3D" id="3.30.710.10">
    <property type="entry name" value="Potassium Channel Kv1.1, Chain A"/>
    <property type="match status" value="1"/>
</dbReference>